<feature type="coiled-coil region" evidence="8">
    <location>
        <begin position="402"/>
        <end position="429"/>
    </location>
</feature>
<evidence type="ECO:0000256" key="5">
    <source>
        <dbReference type="ARBA" id="ARBA00022777"/>
    </source>
</evidence>
<keyword evidence="3" id="KW-0597">Phosphoprotein</keyword>
<sequence length="602" mass="67146">MDLPRSSSTPRIVDFNFPLCYFLTMNVPALMATYQLRQREYLLRITRAMTSRLDLPSLLRLILESAAEMLAAPAGVIVLDDETAVVPLVDGRSTVEKDEPFRIRASYGIPRQLLPAFRPLLKIASQSWPPSEERLAQGESNHQAMVGEWDAGRAIAAEFSLGDSYQQEIERRVREVELALGKKLGQVIGLPLLFEEDLLGVIYLFRGDSAFSPLDWQFLQGFADQAAIAVRNARLYQQLATERSRLSMIVQNSVNGMMILAPNKRVEVINEPLSSMTGIALNEAIGQPCEKVLPLLNLQGEDLFSAEYDLMSLPESGAQCEGDIVLPEGGQISVSVTFMPVKDERKRLVNIIASVLDITRFREEEEMKSTFTSIISHELKTPVALIKGYAQTLARPDAAWDAETARQSLEVIEEEADRLEALINSLLDVSRIQAGGLRLERSDVQLRRLLKRVAQDYRTQTDTHEIALDLPPDLPVIYGDEERLRLVFTNLLSNAIKYSPDGGVIRIGGWHEEPQEKDASGRLVFYVADEGIGIPARELPNIFERYYRVDSGLRRGTAGVGLGLFLSKAIVEAHQGEIWVRSDVNKGTTVFVALPVEEIETT</sequence>
<dbReference type="CDD" id="cd00130">
    <property type="entry name" value="PAS"/>
    <property type="match status" value="1"/>
</dbReference>
<keyword evidence="5" id="KW-0418">Kinase</keyword>
<dbReference type="SMART" id="SM00388">
    <property type="entry name" value="HisKA"/>
    <property type="match status" value="1"/>
</dbReference>
<dbReference type="SMART" id="SM00387">
    <property type="entry name" value="HATPase_c"/>
    <property type="match status" value="1"/>
</dbReference>
<keyword evidence="9" id="KW-1133">Transmembrane helix</keyword>
<dbReference type="GO" id="GO:0000155">
    <property type="term" value="F:phosphorelay sensor kinase activity"/>
    <property type="evidence" value="ECO:0007669"/>
    <property type="project" value="InterPro"/>
</dbReference>
<dbReference type="EMBL" id="VXRG01000179">
    <property type="protein sequence ID" value="MXY95893.1"/>
    <property type="molecule type" value="Genomic_DNA"/>
</dbReference>
<dbReference type="PROSITE" id="PS50112">
    <property type="entry name" value="PAS"/>
    <property type="match status" value="1"/>
</dbReference>
<dbReference type="SMART" id="SM00065">
    <property type="entry name" value="GAF"/>
    <property type="match status" value="1"/>
</dbReference>
<evidence type="ECO:0000256" key="7">
    <source>
        <dbReference type="ARBA" id="ARBA00023136"/>
    </source>
</evidence>
<dbReference type="CDD" id="cd00075">
    <property type="entry name" value="HATPase"/>
    <property type="match status" value="1"/>
</dbReference>
<dbReference type="PROSITE" id="PS50113">
    <property type="entry name" value="PAC"/>
    <property type="match status" value="1"/>
</dbReference>
<feature type="domain" description="PAS" evidence="11">
    <location>
        <begin position="242"/>
        <end position="287"/>
    </location>
</feature>
<dbReference type="InterPro" id="IPR050736">
    <property type="entry name" value="Sensor_HK_Regulatory"/>
</dbReference>
<dbReference type="Pfam" id="PF02518">
    <property type="entry name" value="HATPase_c"/>
    <property type="match status" value="1"/>
</dbReference>
<organism evidence="13">
    <name type="scientific">Caldilineaceae bacterium SB0664_bin_27</name>
    <dbReference type="NCBI Taxonomy" id="2605260"/>
    <lineage>
        <taxon>Bacteria</taxon>
        <taxon>Bacillati</taxon>
        <taxon>Chloroflexota</taxon>
        <taxon>Caldilineae</taxon>
        <taxon>Caldilineales</taxon>
        <taxon>Caldilineaceae</taxon>
    </lineage>
</organism>
<dbReference type="AlphaFoldDB" id="A0A6B0YYZ8"/>
<reference evidence="13" key="1">
    <citation type="submission" date="2019-09" db="EMBL/GenBank/DDBJ databases">
        <title>Characterisation of the sponge microbiome using genome-centric metagenomics.</title>
        <authorList>
            <person name="Engelberts J.P."/>
            <person name="Robbins S.J."/>
            <person name="De Goeij J.M."/>
            <person name="Aranda M."/>
            <person name="Bell S.C."/>
            <person name="Webster N.S."/>
        </authorList>
    </citation>
    <scope>NUCLEOTIDE SEQUENCE</scope>
    <source>
        <strain evidence="13">SB0664_bin_27</strain>
    </source>
</reference>
<name>A0A6B0YYZ8_9CHLR</name>
<dbReference type="PRINTS" id="PR00344">
    <property type="entry name" value="BCTRLSENSOR"/>
</dbReference>
<dbReference type="Pfam" id="PF13426">
    <property type="entry name" value="PAS_9"/>
    <property type="match status" value="1"/>
</dbReference>
<proteinExistence type="predicted"/>
<dbReference type="InterPro" id="IPR036097">
    <property type="entry name" value="HisK_dim/P_sf"/>
</dbReference>
<dbReference type="PROSITE" id="PS50109">
    <property type="entry name" value="HIS_KIN"/>
    <property type="match status" value="1"/>
</dbReference>
<dbReference type="PANTHER" id="PTHR43711">
    <property type="entry name" value="TWO-COMPONENT HISTIDINE KINASE"/>
    <property type="match status" value="1"/>
</dbReference>
<accession>A0A6B0YYZ8</accession>
<evidence type="ECO:0000256" key="2">
    <source>
        <dbReference type="ARBA" id="ARBA00012438"/>
    </source>
</evidence>
<dbReference type="SUPFAM" id="SSF55785">
    <property type="entry name" value="PYP-like sensor domain (PAS domain)"/>
    <property type="match status" value="1"/>
</dbReference>
<dbReference type="CDD" id="cd00082">
    <property type="entry name" value="HisKA"/>
    <property type="match status" value="1"/>
</dbReference>
<keyword evidence="9" id="KW-0812">Transmembrane</keyword>
<keyword evidence="8" id="KW-0175">Coiled coil</keyword>
<dbReference type="Gene3D" id="3.30.565.10">
    <property type="entry name" value="Histidine kinase-like ATPase, C-terminal domain"/>
    <property type="match status" value="1"/>
</dbReference>
<feature type="domain" description="Histidine kinase" evidence="10">
    <location>
        <begin position="374"/>
        <end position="598"/>
    </location>
</feature>
<dbReference type="InterPro" id="IPR005467">
    <property type="entry name" value="His_kinase_dom"/>
</dbReference>
<dbReference type="EC" id="2.7.13.3" evidence="2"/>
<comment type="caution">
    <text evidence="13">The sequence shown here is derived from an EMBL/GenBank/DDBJ whole genome shotgun (WGS) entry which is preliminary data.</text>
</comment>
<dbReference type="SUPFAM" id="SSF55874">
    <property type="entry name" value="ATPase domain of HSP90 chaperone/DNA topoisomerase II/histidine kinase"/>
    <property type="match status" value="1"/>
</dbReference>
<evidence type="ECO:0000259" key="10">
    <source>
        <dbReference type="PROSITE" id="PS50109"/>
    </source>
</evidence>
<gene>
    <name evidence="13" type="ORF">F4Y42_20835</name>
</gene>
<dbReference type="InterPro" id="IPR036890">
    <property type="entry name" value="HATPase_C_sf"/>
</dbReference>
<dbReference type="InterPro" id="IPR035965">
    <property type="entry name" value="PAS-like_dom_sf"/>
</dbReference>
<dbReference type="InterPro" id="IPR003018">
    <property type="entry name" value="GAF"/>
</dbReference>
<dbReference type="Pfam" id="PF00512">
    <property type="entry name" value="HisKA"/>
    <property type="match status" value="1"/>
</dbReference>
<dbReference type="InterPro" id="IPR003594">
    <property type="entry name" value="HATPase_dom"/>
</dbReference>
<dbReference type="InterPro" id="IPR000700">
    <property type="entry name" value="PAS-assoc_C"/>
</dbReference>
<dbReference type="InterPro" id="IPR029016">
    <property type="entry name" value="GAF-like_dom_sf"/>
</dbReference>
<dbReference type="Pfam" id="PF13185">
    <property type="entry name" value="GAF_2"/>
    <property type="match status" value="1"/>
</dbReference>
<evidence type="ECO:0000256" key="3">
    <source>
        <dbReference type="ARBA" id="ARBA00022553"/>
    </source>
</evidence>
<dbReference type="SUPFAM" id="SSF55781">
    <property type="entry name" value="GAF domain-like"/>
    <property type="match status" value="1"/>
</dbReference>
<evidence type="ECO:0000256" key="6">
    <source>
        <dbReference type="ARBA" id="ARBA00023012"/>
    </source>
</evidence>
<keyword evidence="6" id="KW-0902">Two-component regulatory system</keyword>
<dbReference type="Gene3D" id="3.30.450.20">
    <property type="entry name" value="PAS domain"/>
    <property type="match status" value="1"/>
</dbReference>
<keyword evidence="7 9" id="KW-0472">Membrane</keyword>
<evidence type="ECO:0000256" key="8">
    <source>
        <dbReference type="SAM" id="Coils"/>
    </source>
</evidence>
<dbReference type="FunFam" id="3.30.565.10:FF:000006">
    <property type="entry name" value="Sensor histidine kinase WalK"/>
    <property type="match status" value="1"/>
</dbReference>
<evidence type="ECO:0000256" key="1">
    <source>
        <dbReference type="ARBA" id="ARBA00000085"/>
    </source>
</evidence>
<feature type="transmembrane region" description="Helical" evidence="9">
    <location>
        <begin position="15"/>
        <end position="36"/>
    </location>
</feature>
<evidence type="ECO:0000256" key="4">
    <source>
        <dbReference type="ARBA" id="ARBA00022679"/>
    </source>
</evidence>
<dbReference type="Gene3D" id="3.30.450.40">
    <property type="match status" value="2"/>
</dbReference>
<feature type="domain" description="PAC" evidence="12">
    <location>
        <begin position="318"/>
        <end position="370"/>
    </location>
</feature>
<dbReference type="FunFam" id="1.10.287.130:FF:000001">
    <property type="entry name" value="Two-component sensor histidine kinase"/>
    <property type="match status" value="1"/>
</dbReference>
<evidence type="ECO:0000313" key="13">
    <source>
        <dbReference type="EMBL" id="MXY95893.1"/>
    </source>
</evidence>
<evidence type="ECO:0000259" key="12">
    <source>
        <dbReference type="PROSITE" id="PS50113"/>
    </source>
</evidence>
<comment type="catalytic activity">
    <reaction evidence="1">
        <text>ATP + protein L-histidine = ADP + protein N-phospho-L-histidine.</text>
        <dbReference type="EC" id="2.7.13.3"/>
    </reaction>
</comment>
<dbReference type="InterPro" id="IPR003661">
    <property type="entry name" value="HisK_dim/P_dom"/>
</dbReference>
<evidence type="ECO:0000256" key="9">
    <source>
        <dbReference type="SAM" id="Phobius"/>
    </source>
</evidence>
<protein>
    <recommendedName>
        <fullName evidence="2">histidine kinase</fullName>
        <ecNumber evidence="2">2.7.13.3</ecNumber>
    </recommendedName>
</protein>
<dbReference type="Gene3D" id="1.10.287.130">
    <property type="match status" value="1"/>
</dbReference>
<evidence type="ECO:0000259" key="11">
    <source>
        <dbReference type="PROSITE" id="PS50112"/>
    </source>
</evidence>
<dbReference type="InterPro" id="IPR000014">
    <property type="entry name" value="PAS"/>
</dbReference>
<dbReference type="PANTHER" id="PTHR43711:SF1">
    <property type="entry name" value="HISTIDINE KINASE 1"/>
    <property type="match status" value="1"/>
</dbReference>
<dbReference type="InterPro" id="IPR004358">
    <property type="entry name" value="Sig_transdc_His_kin-like_C"/>
</dbReference>
<dbReference type="SUPFAM" id="SSF47384">
    <property type="entry name" value="Homodimeric domain of signal transducing histidine kinase"/>
    <property type="match status" value="1"/>
</dbReference>
<keyword evidence="4" id="KW-0808">Transferase</keyword>